<name>A0A167IW72_CALVF</name>
<evidence type="ECO:0008006" key="4">
    <source>
        <dbReference type="Google" id="ProtNLM"/>
    </source>
</evidence>
<protein>
    <recommendedName>
        <fullName evidence="4">DUF4218 domain-containing protein</fullName>
    </recommendedName>
</protein>
<evidence type="ECO:0000313" key="3">
    <source>
        <dbReference type="Proteomes" id="UP000076738"/>
    </source>
</evidence>
<keyword evidence="3" id="KW-1185">Reference proteome</keyword>
<feature type="region of interest" description="Disordered" evidence="1">
    <location>
        <begin position="497"/>
        <end position="537"/>
    </location>
</feature>
<dbReference type="STRING" id="1330018.A0A167IW72"/>
<evidence type="ECO:0000256" key="1">
    <source>
        <dbReference type="SAM" id="MobiDB-lite"/>
    </source>
</evidence>
<sequence length="815" mass="90662">MPIDVNEFDLDDPEPDAGIPVDELGIPLSAAPTSGHLARATQEPLDSYLGVHANVAVRVICLLLLHMHARYQLPHLACAFLATALYEVLRFFWLLSPAAAYSKATAPPRTLNTIYKRLGLWDRFEVKTLCPVCWEFERFDDDQLDVDLIDELGLEDDVEQSGTGDDCQRYCPRCKESLIPGFEEDACESYLDRLTSPGVFSGIQDGSVWKDLKDPDSAAFFPRSRADAAHQQELRLGILVSMDWFDPSTSSVSESHSVGPLPVCIANLPPELRFRVSTYASSGFSRDRANPTQNSFNAFSGPSLMTSCACGRMGSSSRRPNVLEDAKCESPSSAWYATTPPYARCPASPTTDTPLARALSAKSVAKACSATDEWQKEFRHAMDSCTSVALQECTTWGVNSPKPASERRIDTSRGLSKTQWYYVWVLGGKQGIKILREGTEAGRPAREGSWTRSTTSSRDSRCRDVYMLQSPPKIALIRSQIPPILLKASKEQLPKKRMKKRTAVVDAPAEEEEDLPAAEEDAQQETQTEDRENTRVHPAAARNYLKLATVIKIYLRREITDDDLDRASTLYKDFFEEFVEIYGAANVTPTFHWLVHMAAQIQRYGPVHGFWTFLFERLNKDLKGFQTNGHKGGVTEITFAREFKRKMSLGRINTILANQHKDRLAQVIAVELTKRARDIARTGTLAALAAEAQDDADAQIQAGTPKSCFASGIGSRRFLDDALHDELLSWYQRLHPELAIRHAGDRTALSSSRFMRNQTTFHPELIREGQRICPAAADKGNKSESLVLLRFQPGVNGLASCAKSSSTIKLDSLNL</sequence>
<dbReference type="AlphaFoldDB" id="A0A167IW72"/>
<evidence type="ECO:0000313" key="2">
    <source>
        <dbReference type="EMBL" id="KZO93028.1"/>
    </source>
</evidence>
<dbReference type="PANTHER" id="PTHR46579:SF1">
    <property type="entry name" value="F5_8 TYPE C DOMAIN-CONTAINING PROTEIN"/>
    <property type="match status" value="1"/>
</dbReference>
<gene>
    <name evidence="2" type="ORF">CALVIDRAFT_529810</name>
</gene>
<dbReference type="Proteomes" id="UP000076738">
    <property type="component" value="Unassembled WGS sequence"/>
</dbReference>
<dbReference type="PANTHER" id="PTHR46579">
    <property type="entry name" value="F5/8 TYPE C DOMAIN-CONTAINING PROTEIN-RELATED"/>
    <property type="match status" value="1"/>
</dbReference>
<dbReference type="EMBL" id="KV417305">
    <property type="protein sequence ID" value="KZO93028.1"/>
    <property type="molecule type" value="Genomic_DNA"/>
</dbReference>
<feature type="compositionally biased region" description="Acidic residues" evidence="1">
    <location>
        <begin position="508"/>
        <end position="523"/>
    </location>
</feature>
<organism evidence="2 3">
    <name type="scientific">Calocera viscosa (strain TUFC12733)</name>
    <dbReference type="NCBI Taxonomy" id="1330018"/>
    <lineage>
        <taxon>Eukaryota</taxon>
        <taxon>Fungi</taxon>
        <taxon>Dikarya</taxon>
        <taxon>Basidiomycota</taxon>
        <taxon>Agaricomycotina</taxon>
        <taxon>Dacrymycetes</taxon>
        <taxon>Dacrymycetales</taxon>
        <taxon>Dacrymycetaceae</taxon>
        <taxon>Calocera</taxon>
    </lineage>
</organism>
<accession>A0A167IW72</accession>
<proteinExistence type="predicted"/>
<reference evidence="2 3" key="1">
    <citation type="journal article" date="2016" name="Mol. Biol. Evol.">
        <title>Comparative Genomics of Early-Diverging Mushroom-Forming Fungi Provides Insights into the Origins of Lignocellulose Decay Capabilities.</title>
        <authorList>
            <person name="Nagy L.G."/>
            <person name="Riley R."/>
            <person name="Tritt A."/>
            <person name="Adam C."/>
            <person name="Daum C."/>
            <person name="Floudas D."/>
            <person name="Sun H."/>
            <person name="Yadav J.S."/>
            <person name="Pangilinan J."/>
            <person name="Larsson K.H."/>
            <person name="Matsuura K."/>
            <person name="Barry K."/>
            <person name="Labutti K."/>
            <person name="Kuo R."/>
            <person name="Ohm R.A."/>
            <person name="Bhattacharya S.S."/>
            <person name="Shirouzu T."/>
            <person name="Yoshinaga Y."/>
            <person name="Martin F.M."/>
            <person name="Grigoriev I.V."/>
            <person name="Hibbett D.S."/>
        </authorList>
    </citation>
    <scope>NUCLEOTIDE SEQUENCE [LARGE SCALE GENOMIC DNA]</scope>
    <source>
        <strain evidence="2 3">TUFC12733</strain>
    </source>
</reference>
<dbReference type="OrthoDB" id="3239894at2759"/>